<dbReference type="AlphaFoldDB" id="A0A1N6GEA2"/>
<evidence type="ECO:0000313" key="1">
    <source>
        <dbReference type="EMBL" id="SIO05732.1"/>
    </source>
</evidence>
<reference evidence="1 2" key="1">
    <citation type="submission" date="2016-11" db="EMBL/GenBank/DDBJ databases">
        <authorList>
            <person name="Jaros S."/>
            <person name="Januszkiewicz K."/>
            <person name="Wedrychowicz H."/>
        </authorList>
    </citation>
    <scope>NUCLEOTIDE SEQUENCE [LARGE SCALE GENOMIC DNA]</scope>
    <source>
        <strain evidence="1 2">DSM 24787</strain>
    </source>
</reference>
<dbReference type="Pfam" id="PF22028">
    <property type="entry name" value="DUF6934"/>
    <property type="match status" value="1"/>
</dbReference>
<organism evidence="1 2">
    <name type="scientific">Chitinophaga niabensis</name>
    <dbReference type="NCBI Taxonomy" id="536979"/>
    <lineage>
        <taxon>Bacteria</taxon>
        <taxon>Pseudomonadati</taxon>
        <taxon>Bacteroidota</taxon>
        <taxon>Chitinophagia</taxon>
        <taxon>Chitinophagales</taxon>
        <taxon>Chitinophagaceae</taxon>
        <taxon>Chitinophaga</taxon>
    </lineage>
</organism>
<dbReference type="EMBL" id="FSRA01000001">
    <property type="protein sequence ID" value="SIO05732.1"/>
    <property type="molecule type" value="Genomic_DNA"/>
</dbReference>
<sequence length="255" mass="29936">MYTYESIHEPKQFTYDVAQRVTEHLIEYYFISKGERDLLKMVQYSFVEDVNERKLYNFGFGDYNFWNGRIADHVISNNGDTYKVFNTVLSTVPGFFEIQNNAILQVKGSDSSPGFAEACRVSCRKNCADFCSNAGRRINIYRGYVNKHYDILRKDYAIYGELVRTENKIIMIDYTPDQQQESIFLTRNKNQYNMKAEENQTQEVMEPTSEEEMWALFFKQREAANWSDLFARQNAEAKAYIRGILYPDELEPGSK</sequence>
<dbReference type="Proteomes" id="UP000185003">
    <property type="component" value="Unassembled WGS sequence"/>
</dbReference>
<gene>
    <name evidence="1" type="ORF">SAMN04488055_2721</name>
</gene>
<evidence type="ECO:0000313" key="2">
    <source>
        <dbReference type="Proteomes" id="UP000185003"/>
    </source>
</evidence>
<protein>
    <submittedName>
        <fullName evidence="1">Uncharacterized protein</fullName>
    </submittedName>
</protein>
<name>A0A1N6GEA2_9BACT</name>
<keyword evidence="2" id="KW-1185">Reference proteome</keyword>
<dbReference type="InterPro" id="IPR053865">
    <property type="entry name" value="DUF6934"/>
</dbReference>
<proteinExistence type="predicted"/>
<dbReference type="RefSeq" id="WP_074239752.1">
    <property type="nucleotide sequence ID" value="NZ_FSRA01000001.1"/>
</dbReference>
<dbReference type="OrthoDB" id="947552at2"/>
<accession>A0A1N6GEA2</accession>